<gene>
    <name evidence="16" type="ORF">HNR53_000184</name>
</gene>
<evidence type="ECO:0000256" key="14">
    <source>
        <dbReference type="SAM" id="Phobius"/>
    </source>
</evidence>
<dbReference type="InterPro" id="IPR036412">
    <property type="entry name" value="HAD-like_sf"/>
</dbReference>
<dbReference type="SMART" id="SM00831">
    <property type="entry name" value="Cation_ATPase_N"/>
    <property type="match status" value="1"/>
</dbReference>
<dbReference type="FunFam" id="2.70.150.10:FF:000160">
    <property type="entry name" value="Sarcoplasmic/endoplasmic reticulum calcium ATPase 1"/>
    <property type="match status" value="1"/>
</dbReference>
<comment type="similarity">
    <text evidence="2">Belongs to the cation transport ATPase (P-type) (TC 3.A.3) family. Type IIA subfamily.</text>
</comment>
<keyword evidence="17" id="KW-1185">Reference proteome</keyword>
<dbReference type="GO" id="GO:0019829">
    <property type="term" value="F:ATPase-coupled monoatomic cation transmembrane transporter activity"/>
    <property type="evidence" value="ECO:0007669"/>
    <property type="project" value="TreeGrafter"/>
</dbReference>
<dbReference type="InterPro" id="IPR050510">
    <property type="entry name" value="Cation_transp_ATPase_P-type"/>
</dbReference>
<dbReference type="InterPro" id="IPR001757">
    <property type="entry name" value="P_typ_ATPase"/>
</dbReference>
<dbReference type="PROSITE" id="PS00154">
    <property type="entry name" value="ATPASE_E1_E2"/>
    <property type="match status" value="1"/>
</dbReference>
<keyword evidence="7" id="KW-0547">Nucleotide-binding</keyword>
<evidence type="ECO:0000256" key="10">
    <source>
        <dbReference type="ARBA" id="ARBA00022967"/>
    </source>
</evidence>
<dbReference type="InterPro" id="IPR023299">
    <property type="entry name" value="ATPase_P-typ_cyto_dom_N"/>
</dbReference>
<dbReference type="Gene3D" id="3.40.1110.10">
    <property type="entry name" value="Calcium-transporting ATPase, cytoplasmic domain N"/>
    <property type="match status" value="1"/>
</dbReference>
<dbReference type="InterPro" id="IPR044492">
    <property type="entry name" value="P_typ_ATPase_HD_dom"/>
</dbReference>
<dbReference type="Gene3D" id="3.40.50.1000">
    <property type="entry name" value="HAD superfamily/HAD-like"/>
    <property type="match status" value="1"/>
</dbReference>
<evidence type="ECO:0000256" key="7">
    <source>
        <dbReference type="ARBA" id="ARBA00022741"/>
    </source>
</evidence>
<feature type="transmembrane region" description="Helical" evidence="14">
    <location>
        <begin position="839"/>
        <end position="859"/>
    </location>
</feature>
<dbReference type="PANTHER" id="PTHR43294:SF21">
    <property type="entry name" value="CATION TRANSPORTING ATPASE"/>
    <property type="match status" value="1"/>
</dbReference>
<feature type="domain" description="Cation-transporting P-type ATPase N-terminal" evidence="15">
    <location>
        <begin position="24"/>
        <end position="97"/>
    </location>
</feature>
<dbReference type="InterPro" id="IPR018303">
    <property type="entry name" value="ATPase_P-typ_P_site"/>
</dbReference>
<dbReference type="EMBL" id="JACHGK010000001">
    <property type="protein sequence ID" value="MBB6443596.1"/>
    <property type="molecule type" value="Genomic_DNA"/>
</dbReference>
<evidence type="ECO:0000256" key="6">
    <source>
        <dbReference type="ARBA" id="ARBA00022692"/>
    </source>
</evidence>
<keyword evidence="4" id="KW-1003">Cell membrane</keyword>
<evidence type="ECO:0000313" key="17">
    <source>
        <dbReference type="Proteomes" id="UP000531594"/>
    </source>
</evidence>
<feature type="transmembrane region" description="Helical" evidence="14">
    <location>
        <begin position="911"/>
        <end position="930"/>
    </location>
</feature>
<dbReference type="PRINTS" id="PR00119">
    <property type="entry name" value="CATATPASE"/>
</dbReference>
<keyword evidence="11 14" id="KW-1133">Transmembrane helix</keyword>
<dbReference type="Gene3D" id="1.20.1110.10">
    <property type="entry name" value="Calcium-transporting ATPase, transmembrane domain"/>
    <property type="match status" value="1"/>
</dbReference>
<evidence type="ECO:0000256" key="2">
    <source>
        <dbReference type="ARBA" id="ARBA00005675"/>
    </source>
</evidence>
<sequence>MNERSRSSIHENGQSKMIEVDPQKISELAPSAVFSYLQTSQEGLSEAESQERLHIYGENAIKSKQSFHSIRVFSRQLFNLMAVMLWIASILAVISGNLLLSYVMWFIIIINAFFSFFQERKAYKALQSLEKMIPNQVKVYRNGEITMQHAEQLVPGDVVYLTAGDKVPADIRIVAADGLFVDNSMLTGESIPVDRDGEADHLGGKSIVYSHNILFAGTSITGGNAKGIIYAAGENTQIGNITQTTAHIIRRKSTLEFQIRKITKVLVIIALILGALAFLISNFITGVEINAAAIFAIGIIVANIPEGLMPTVSLSLAMGVQRMAKKKALVRNQSAVETLSCTSVICTDKTGTLTQNALLVKKIWTSDGMVEVSGDGYGKSGTLSGVTEINRKTLERFFTAAAICSDTVLKSDEKNQHCWKVIGDPTEAAILIASEKFNQPVAEVKDQFALAKVIPFSSSTKTMTVYAYSKNEESQQLIQFTKGDPAKVIDRCSFIFKNGRSVVLTAEEKKGIHMVHDTMANEGFRLLAVASAQGTEGAEEHFQGMTLLGLAIMYDPPKKGVQEAIADCYRAGIKVTVVTGDYSLTAAAIAKQIGIIKDHYVAITGTELEHMSGDELAEKIDTDIPVIFARTTPKDKLTIVEAYQNLGHIVASTGDGLNDVLALRKADIGISMGKNGSDAAIESSDVVLLDDNFATIVEAVKEGRSIYNNIQKFITYILASNIPEVVPFLVMGIFNIPLALTVLLVLAIDLGTDLIPAISLGEEEAEEDVLDYPPRKMYENILNKRVLIRSYGFLGLAEGVIMFVMFFIVWHDFGYSLEEVRSFTASITNGTAGEHISYVYSYAITLAFGAVIACQIGNVFECRSAHQSFLYSLRKRNHLMLWGILLEIVLFLLIAYVPFLQMLFGTKGLQIEHLLLLLLCPVALILLEEIRKRITKKMKEIKSINLQAGT</sequence>
<dbReference type="InterPro" id="IPR006068">
    <property type="entry name" value="ATPase_P-typ_cation-transptr_C"/>
</dbReference>
<accession>A0A7X0HN08</accession>
<dbReference type="Pfam" id="PF00690">
    <property type="entry name" value="Cation_ATPase_N"/>
    <property type="match status" value="1"/>
</dbReference>
<feature type="transmembrane region" description="Helical" evidence="14">
    <location>
        <begin position="100"/>
        <end position="117"/>
    </location>
</feature>
<evidence type="ECO:0000256" key="1">
    <source>
        <dbReference type="ARBA" id="ARBA00004651"/>
    </source>
</evidence>
<dbReference type="SFLD" id="SFLDF00027">
    <property type="entry name" value="p-type_atpase"/>
    <property type="match status" value="1"/>
</dbReference>
<feature type="transmembrane region" description="Helical" evidence="14">
    <location>
        <begin position="786"/>
        <end position="810"/>
    </location>
</feature>
<dbReference type="RefSeq" id="WP_184521612.1">
    <property type="nucleotide sequence ID" value="NZ_JACHGK010000001.1"/>
</dbReference>
<comment type="caution">
    <text evidence="16">The sequence shown here is derived from an EMBL/GenBank/DDBJ whole genome shotgun (WGS) entry which is preliminary data.</text>
</comment>
<dbReference type="InterPro" id="IPR059000">
    <property type="entry name" value="ATPase_P-type_domA"/>
</dbReference>
<protein>
    <submittedName>
        <fullName evidence="16">Magnesium-transporting ATPase (P-type)</fullName>
    </submittedName>
</protein>
<feature type="transmembrane region" description="Helical" evidence="14">
    <location>
        <begin position="879"/>
        <end position="899"/>
    </location>
</feature>
<evidence type="ECO:0000256" key="12">
    <source>
        <dbReference type="ARBA" id="ARBA00023065"/>
    </source>
</evidence>
<dbReference type="GO" id="GO:1902600">
    <property type="term" value="P:proton transmembrane transport"/>
    <property type="evidence" value="ECO:0007669"/>
    <property type="project" value="TreeGrafter"/>
</dbReference>
<keyword evidence="10" id="KW-1278">Translocase</keyword>
<dbReference type="SUPFAM" id="SSF81665">
    <property type="entry name" value="Calcium ATPase, transmembrane domain M"/>
    <property type="match status" value="1"/>
</dbReference>
<keyword evidence="12" id="KW-0406">Ion transport</keyword>
<dbReference type="AlphaFoldDB" id="A0A7X0HN08"/>
<keyword evidence="6 14" id="KW-0812">Transmembrane</keyword>
<evidence type="ECO:0000256" key="13">
    <source>
        <dbReference type="ARBA" id="ARBA00023136"/>
    </source>
</evidence>
<evidence type="ECO:0000313" key="16">
    <source>
        <dbReference type="EMBL" id="MBB6443596.1"/>
    </source>
</evidence>
<name>A0A7X0HN08_9BACI</name>
<dbReference type="GO" id="GO:0005524">
    <property type="term" value="F:ATP binding"/>
    <property type="evidence" value="ECO:0007669"/>
    <property type="project" value="UniProtKB-KW"/>
</dbReference>
<evidence type="ECO:0000256" key="11">
    <source>
        <dbReference type="ARBA" id="ARBA00022989"/>
    </source>
</evidence>
<keyword evidence="13 14" id="KW-0472">Membrane</keyword>
<keyword evidence="3" id="KW-0813">Transport</keyword>
<evidence type="ECO:0000256" key="3">
    <source>
        <dbReference type="ARBA" id="ARBA00022448"/>
    </source>
</evidence>
<evidence type="ECO:0000256" key="8">
    <source>
        <dbReference type="ARBA" id="ARBA00022840"/>
    </source>
</evidence>
<dbReference type="SUPFAM" id="SSF56784">
    <property type="entry name" value="HAD-like"/>
    <property type="match status" value="1"/>
</dbReference>
<evidence type="ECO:0000256" key="9">
    <source>
        <dbReference type="ARBA" id="ARBA00022842"/>
    </source>
</evidence>
<dbReference type="GO" id="GO:0016887">
    <property type="term" value="F:ATP hydrolysis activity"/>
    <property type="evidence" value="ECO:0007669"/>
    <property type="project" value="InterPro"/>
</dbReference>
<dbReference type="Pfam" id="PF00689">
    <property type="entry name" value="Cation_ATPase_C"/>
    <property type="match status" value="1"/>
</dbReference>
<keyword evidence="8" id="KW-0067">ATP-binding</keyword>
<dbReference type="SUPFAM" id="SSF81660">
    <property type="entry name" value="Metal cation-transporting ATPase, ATP-binding domain N"/>
    <property type="match status" value="1"/>
</dbReference>
<dbReference type="InterPro" id="IPR004014">
    <property type="entry name" value="ATPase_P-typ_cation-transptr_N"/>
</dbReference>
<evidence type="ECO:0000259" key="15">
    <source>
        <dbReference type="SMART" id="SM00831"/>
    </source>
</evidence>
<evidence type="ECO:0000256" key="4">
    <source>
        <dbReference type="ARBA" id="ARBA00022475"/>
    </source>
</evidence>
<dbReference type="PANTHER" id="PTHR43294">
    <property type="entry name" value="SODIUM/POTASSIUM-TRANSPORTING ATPASE SUBUNIT ALPHA"/>
    <property type="match status" value="1"/>
</dbReference>
<keyword evidence="9" id="KW-0460">Magnesium</keyword>
<reference evidence="16 17" key="1">
    <citation type="submission" date="2020-08" db="EMBL/GenBank/DDBJ databases">
        <title>Genomic Encyclopedia of Type Strains, Phase IV (KMG-IV): sequencing the most valuable type-strain genomes for metagenomic binning, comparative biology and taxonomic classification.</title>
        <authorList>
            <person name="Goeker M."/>
        </authorList>
    </citation>
    <scope>NUCLEOTIDE SEQUENCE [LARGE SCALE GENOMIC DNA]</scope>
    <source>
        <strain evidence="16 17">DSM 5391</strain>
    </source>
</reference>
<keyword evidence="5" id="KW-0597">Phosphoprotein</keyword>
<dbReference type="Gene3D" id="2.70.150.10">
    <property type="entry name" value="Calcium-transporting ATPase, cytoplasmic transduction domain A"/>
    <property type="match status" value="1"/>
</dbReference>
<dbReference type="Pfam" id="PF13246">
    <property type="entry name" value="Cation_ATPase"/>
    <property type="match status" value="1"/>
</dbReference>
<feature type="transmembrane region" description="Helical" evidence="14">
    <location>
        <begin position="265"/>
        <end position="285"/>
    </location>
</feature>
<dbReference type="InterPro" id="IPR023214">
    <property type="entry name" value="HAD_sf"/>
</dbReference>
<comment type="subcellular location">
    <subcellularLocation>
        <location evidence="1">Cell membrane</location>
        <topology evidence="1">Multi-pass membrane protein</topology>
    </subcellularLocation>
</comment>
<dbReference type="InterPro" id="IPR023298">
    <property type="entry name" value="ATPase_P-typ_TM_dom_sf"/>
</dbReference>
<feature type="transmembrane region" description="Helical" evidence="14">
    <location>
        <begin position="77"/>
        <end position="94"/>
    </location>
</feature>
<evidence type="ECO:0000256" key="5">
    <source>
        <dbReference type="ARBA" id="ARBA00022553"/>
    </source>
</evidence>
<dbReference type="SFLD" id="SFLDG00002">
    <property type="entry name" value="C1.7:_P-type_atpase_like"/>
    <property type="match status" value="1"/>
</dbReference>
<dbReference type="Pfam" id="PF00122">
    <property type="entry name" value="E1-E2_ATPase"/>
    <property type="match status" value="1"/>
</dbReference>
<dbReference type="GO" id="GO:0005886">
    <property type="term" value="C:plasma membrane"/>
    <property type="evidence" value="ECO:0007669"/>
    <property type="project" value="UniProtKB-SubCell"/>
</dbReference>
<dbReference type="InterPro" id="IPR008250">
    <property type="entry name" value="ATPase_P-typ_transduc_dom_A_sf"/>
</dbReference>
<dbReference type="NCBIfam" id="TIGR01494">
    <property type="entry name" value="ATPase_P-type"/>
    <property type="match status" value="2"/>
</dbReference>
<proteinExistence type="inferred from homology"/>
<dbReference type="SUPFAM" id="SSF81653">
    <property type="entry name" value="Calcium ATPase, transduction domain A"/>
    <property type="match status" value="1"/>
</dbReference>
<dbReference type="SFLD" id="SFLDS00003">
    <property type="entry name" value="Haloacid_Dehalogenase"/>
    <property type="match status" value="1"/>
</dbReference>
<dbReference type="Proteomes" id="UP000531594">
    <property type="component" value="Unassembled WGS sequence"/>
</dbReference>
<dbReference type="PRINTS" id="PR00121">
    <property type="entry name" value="NAKATPASE"/>
</dbReference>
<organism evidence="16 17">
    <name type="scientific">Bacillus benzoevorans</name>
    <dbReference type="NCBI Taxonomy" id="1456"/>
    <lineage>
        <taxon>Bacteria</taxon>
        <taxon>Bacillati</taxon>
        <taxon>Bacillota</taxon>
        <taxon>Bacilli</taxon>
        <taxon>Bacillales</taxon>
        <taxon>Bacillaceae</taxon>
        <taxon>Bacillus</taxon>
    </lineage>
</organism>